<evidence type="ECO:0000256" key="1">
    <source>
        <dbReference type="ARBA" id="ARBA00005564"/>
    </source>
</evidence>
<organism evidence="3 4">
    <name type="scientific">Providencia rettgeri</name>
    <dbReference type="NCBI Taxonomy" id="587"/>
    <lineage>
        <taxon>Bacteria</taxon>
        <taxon>Pseudomonadati</taxon>
        <taxon>Pseudomonadota</taxon>
        <taxon>Gammaproteobacteria</taxon>
        <taxon>Enterobacterales</taxon>
        <taxon>Morganellaceae</taxon>
        <taxon>Providencia</taxon>
    </lineage>
</organism>
<dbReference type="InterPro" id="IPR011045">
    <property type="entry name" value="N2O_reductase_N"/>
</dbReference>
<evidence type="ECO:0000313" key="4">
    <source>
        <dbReference type="Proteomes" id="UP000824410"/>
    </source>
</evidence>
<dbReference type="GO" id="GO:0017057">
    <property type="term" value="F:6-phosphogluconolactonase activity"/>
    <property type="evidence" value="ECO:0007669"/>
    <property type="project" value="UniProtKB-EC"/>
</dbReference>
<gene>
    <name evidence="3" type="ORF">EX242_02350</name>
</gene>
<dbReference type="RefSeq" id="WP_042846613.1">
    <property type="nucleotide sequence ID" value="NZ_ABEXNG020000100.1"/>
</dbReference>
<name>A0A1J0E4E0_PRORE</name>
<dbReference type="InterPro" id="IPR019405">
    <property type="entry name" value="Lactonase_7-beta_prop"/>
</dbReference>
<dbReference type="AlphaFoldDB" id="A0A1J0E4E0"/>
<keyword evidence="2" id="KW-0119">Carbohydrate metabolism</keyword>
<dbReference type="EMBL" id="SHDO01000003">
    <property type="protein sequence ID" value="MBX6979104.1"/>
    <property type="molecule type" value="Genomic_DNA"/>
</dbReference>
<dbReference type="InterPro" id="IPR015943">
    <property type="entry name" value="WD40/YVTN_repeat-like_dom_sf"/>
</dbReference>
<reference evidence="3" key="1">
    <citation type="submission" date="2019-02" db="EMBL/GenBank/DDBJ databases">
        <title>Genomic characterization of isolates from hospital effluents in KZN, South Africa.</title>
        <authorList>
            <person name="Ntshobeni N."/>
            <person name="Allam M."/>
            <person name="Ismail A."/>
            <person name="Amoako D."/>
            <person name="Essack S."/>
            <person name="Chenia H."/>
        </authorList>
    </citation>
    <scope>NUCLEOTIDE SEQUENCE</scope>
    <source>
        <strain evidence="3">AFE97_S1</strain>
    </source>
</reference>
<dbReference type="PANTHER" id="PTHR30344:SF1">
    <property type="entry name" value="6-PHOSPHOGLUCONOLACTONASE"/>
    <property type="match status" value="1"/>
</dbReference>
<dbReference type="KEGG" id="prg:RB151_011610"/>
<dbReference type="NCBIfam" id="NF008258">
    <property type="entry name" value="PRK11028.1"/>
    <property type="match status" value="1"/>
</dbReference>
<dbReference type="GO" id="GO:0006006">
    <property type="term" value="P:glucose metabolic process"/>
    <property type="evidence" value="ECO:0007669"/>
    <property type="project" value="UniProtKB-KW"/>
</dbReference>
<dbReference type="Proteomes" id="UP000824410">
    <property type="component" value="Unassembled WGS sequence"/>
</dbReference>
<proteinExistence type="inferred from homology"/>
<dbReference type="Pfam" id="PF10282">
    <property type="entry name" value="Lactonase"/>
    <property type="match status" value="1"/>
</dbReference>
<keyword evidence="2" id="KW-0313">Glucose metabolism</keyword>
<dbReference type="OrthoDB" id="9790815at2"/>
<keyword evidence="3" id="KW-0378">Hydrolase</keyword>
<sequence>MNQVVYIASPESQQIHVWSMNEVGELTLLQTVKTPGQVQPMVLSHDKKHLYIGVRPNFRVVTYEIEPKGTLRLKAETSIPGTPVHLSLDNNGKYLFVPSYHQHNLSVLTINKEGIPSQVVQVIEGLRNPHSSHVDTDNQQLWVPCLGEDHIRLFDLQENGYLTEATADQITTAPQSGPRHLAFHPSEKVIYCINELDSTIGVYRKFTRYRTMQTLANYPAGNESQRWAADIHVTPDGRHLYASERSESYISHYLISDDGCELTLEARYPTEAHPRGFNIDNTGRFLISSGQKSDHISVSEIDPITGKLTQIGRYAVGKGPMWVISVIL</sequence>
<comment type="caution">
    <text evidence="3">The sequence shown here is derived from an EMBL/GenBank/DDBJ whole genome shotgun (WGS) entry which is preliminary data.</text>
</comment>
<comment type="similarity">
    <text evidence="1">Belongs to the cycloisomerase 2 family.</text>
</comment>
<dbReference type="PANTHER" id="PTHR30344">
    <property type="entry name" value="6-PHOSPHOGLUCONOLACTONASE-RELATED"/>
    <property type="match status" value="1"/>
</dbReference>
<evidence type="ECO:0000313" key="3">
    <source>
        <dbReference type="EMBL" id="MBX6979104.1"/>
    </source>
</evidence>
<dbReference type="GO" id="GO:0005829">
    <property type="term" value="C:cytosol"/>
    <property type="evidence" value="ECO:0007669"/>
    <property type="project" value="TreeGrafter"/>
</dbReference>
<protein>
    <submittedName>
        <fullName evidence="3">6-phosphogluconolactonase</fullName>
        <ecNumber evidence="3">3.1.1.31</ecNumber>
    </submittedName>
</protein>
<accession>A0A1J0E4E0</accession>
<dbReference type="EC" id="3.1.1.31" evidence="3"/>
<dbReference type="SUPFAM" id="SSF50974">
    <property type="entry name" value="Nitrous oxide reductase, N-terminal domain"/>
    <property type="match status" value="1"/>
</dbReference>
<dbReference type="InterPro" id="IPR050282">
    <property type="entry name" value="Cycloisomerase_2"/>
</dbReference>
<evidence type="ECO:0000256" key="2">
    <source>
        <dbReference type="ARBA" id="ARBA00022526"/>
    </source>
</evidence>
<dbReference type="Gene3D" id="2.130.10.10">
    <property type="entry name" value="YVTN repeat-like/Quinoprotein amine dehydrogenase"/>
    <property type="match status" value="1"/>
</dbReference>